<name>A0A9D4J7S1_DREPO</name>
<proteinExistence type="predicted"/>
<dbReference type="EMBL" id="JAIWYP010000007">
    <property type="protein sequence ID" value="KAH3802956.1"/>
    <property type="molecule type" value="Genomic_DNA"/>
</dbReference>
<sequence length="84" mass="9087">MCTGHCLNDSNCVDALFIMPSTCYTFRANGVSTDVGQLSDKCSNVVVNSTMISYSPPDISDIPNINCDTVISAALFKLQLGEYR</sequence>
<dbReference type="AlphaFoldDB" id="A0A9D4J7S1"/>
<reference evidence="1" key="1">
    <citation type="journal article" date="2019" name="bioRxiv">
        <title>The Genome of the Zebra Mussel, Dreissena polymorpha: A Resource for Invasive Species Research.</title>
        <authorList>
            <person name="McCartney M.A."/>
            <person name="Auch B."/>
            <person name="Kono T."/>
            <person name="Mallez S."/>
            <person name="Zhang Y."/>
            <person name="Obille A."/>
            <person name="Becker A."/>
            <person name="Abrahante J.E."/>
            <person name="Garbe J."/>
            <person name="Badalamenti J.P."/>
            <person name="Herman A."/>
            <person name="Mangelson H."/>
            <person name="Liachko I."/>
            <person name="Sullivan S."/>
            <person name="Sone E.D."/>
            <person name="Koren S."/>
            <person name="Silverstein K.A.T."/>
            <person name="Beckman K.B."/>
            <person name="Gohl D.M."/>
        </authorList>
    </citation>
    <scope>NUCLEOTIDE SEQUENCE</scope>
    <source>
        <strain evidence="1">Duluth1</strain>
        <tissue evidence="1">Whole animal</tissue>
    </source>
</reference>
<protein>
    <submittedName>
        <fullName evidence="1">Uncharacterized protein</fullName>
    </submittedName>
</protein>
<keyword evidence="2" id="KW-1185">Reference proteome</keyword>
<evidence type="ECO:0000313" key="1">
    <source>
        <dbReference type="EMBL" id="KAH3802956.1"/>
    </source>
</evidence>
<dbReference type="Proteomes" id="UP000828390">
    <property type="component" value="Unassembled WGS sequence"/>
</dbReference>
<reference evidence="1" key="2">
    <citation type="submission" date="2020-11" db="EMBL/GenBank/DDBJ databases">
        <authorList>
            <person name="McCartney M.A."/>
            <person name="Auch B."/>
            <person name="Kono T."/>
            <person name="Mallez S."/>
            <person name="Becker A."/>
            <person name="Gohl D.M."/>
            <person name="Silverstein K.A.T."/>
            <person name="Koren S."/>
            <person name="Bechman K.B."/>
            <person name="Herman A."/>
            <person name="Abrahante J.E."/>
            <person name="Garbe J."/>
        </authorList>
    </citation>
    <scope>NUCLEOTIDE SEQUENCE</scope>
    <source>
        <strain evidence="1">Duluth1</strain>
        <tissue evidence="1">Whole animal</tissue>
    </source>
</reference>
<gene>
    <name evidence="1" type="ORF">DPMN_156654</name>
</gene>
<accession>A0A9D4J7S1</accession>
<evidence type="ECO:0000313" key="2">
    <source>
        <dbReference type="Proteomes" id="UP000828390"/>
    </source>
</evidence>
<comment type="caution">
    <text evidence="1">The sequence shown here is derived from an EMBL/GenBank/DDBJ whole genome shotgun (WGS) entry which is preliminary data.</text>
</comment>
<organism evidence="1 2">
    <name type="scientific">Dreissena polymorpha</name>
    <name type="common">Zebra mussel</name>
    <name type="synonym">Mytilus polymorpha</name>
    <dbReference type="NCBI Taxonomy" id="45954"/>
    <lineage>
        <taxon>Eukaryota</taxon>
        <taxon>Metazoa</taxon>
        <taxon>Spiralia</taxon>
        <taxon>Lophotrochozoa</taxon>
        <taxon>Mollusca</taxon>
        <taxon>Bivalvia</taxon>
        <taxon>Autobranchia</taxon>
        <taxon>Heteroconchia</taxon>
        <taxon>Euheterodonta</taxon>
        <taxon>Imparidentia</taxon>
        <taxon>Neoheterodontei</taxon>
        <taxon>Myida</taxon>
        <taxon>Dreissenoidea</taxon>
        <taxon>Dreissenidae</taxon>
        <taxon>Dreissena</taxon>
    </lineage>
</organism>